<dbReference type="GO" id="GO:0003677">
    <property type="term" value="F:DNA binding"/>
    <property type="evidence" value="ECO:0007669"/>
    <property type="project" value="InterPro"/>
</dbReference>
<dbReference type="EMBL" id="BACD03000027">
    <property type="protein sequence ID" value="GAO49929.1"/>
    <property type="molecule type" value="Genomic_DNA"/>
</dbReference>
<protein>
    <recommendedName>
        <fullName evidence="2">Chitinase domain-containing protein 1</fullName>
    </recommendedName>
</protein>
<evidence type="ECO:0000259" key="5">
    <source>
        <dbReference type="PROSITE" id="PS50011"/>
    </source>
</evidence>
<dbReference type="SMART" id="SM00384">
    <property type="entry name" value="AT_hook"/>
    <property type="match status" value="3"/>
</dbReference>
<dbReference type="InterPro" id="IPR001223">
    <property type="entry name" value="Glyco_hydro18_cat"/>
</dbReference>
<dbReference type="GO" id="GO:0070492">
    <property type="term" value="F:oligosaccharide binding"/>
    <property type="evidence" value="ECO:0007669"/>
    <property type="project" value="TreeGrafter"/>
</dbReference>
<evidence type="ECO:0000256" key="1">
    <source>
        <dbReference type="ARBA" id="ARBA00009336"/>
    </source>
</evidence>
<feature type="signal peptide" evidence="4">
    <location>
        <begin position="1"/>
        <end position="34"/>
    </location>
</feature>
<reference evidence="6 7" key="1">
    <citation type="journal article" date="2011" name="J. Gen. Appl. Microbiol.">
        <title>Draft genome sequencing of the enigmatic yeast Saitoella complicata.</title>
        <authorList>
            <person name="Nishida H."/>
            <person name="Hamamoto M."/>
            <person name="Sugiyama J."/>
        </authorList>
    </citation>
    <scope>NUCLEOTIDE SEQUENCE [LARGE SCALE GENOMIC DNA]</scope>
    <source>
        <strain evidence="6 7">NRRL Y-17804</strain>
    </source>
</reference>
<dbReference type="PRINTS" id="PR00929">
    <property type="entry name" value="ATHOOK"/>
</dbReference>
<dbReference type="GO" id="GO:0012505">
    <property type="term" value="C:endomembrane system"/>
    <property type="evidence" value="ECO:0007669"/>
    <property type="project" value="TreeGrafter"/>
</dbReference>
<feature type="region of interest" description="Disordered" evidence="3">
    <location>
        <begin position="919"/>
        <end position="971"/>
    </location>
</feature>
<dbReference type="InterPro" id="IPR011583">
    <property type="entry name" value="Chitinase_II/V-like_cat"/>
</dbReference>
<evidence type="ECO:0000256" key="2">
    <source>
        <dbReference type="ARBA" id="ARBA00040976"/>
    </source>
</evidence>
<dbReference type="Pfam" id="PF00069">
    <property type="entry name" value="Pkinase"/>
    <property type="match status" value="1"/>
</dbReference>
<dbReference type="InterPro" id="IPR017853">
    <property type="entry name" value="GH"/>
</dbReference>
<dbReference type="SMART" id="SM00220">
    <property type="entry name" value="S_TKc"/>
    <property type="match status" value="1"/>
</dbReference>
<accession>A0A0E9NJB0</accession>
<feature type="domain" description="Protein kinase" evidence="5">
    <location>
        <begin position="486"/>
        <end position="797"/>
    </location>
</feature>
<comment type="caution">
    <text evidence="6">The sequence shown here is derived from an EMBL/GenBank/DDBJ whole genome shotgun (WGS) entry which is preliminary data.</text>
</comment>
<dbReference type="SMART" id="SM00636">
    <property type="entry name" value="Glyco_18"/>
    <property type="match status" value="1"/>
</dbReference>
<dbReference type="Gene3D" id="3.30.200.20">
    <property type="entry name" value="Phosphorylase Kinase, domain 1"/>
    <property type="match status" value="1"/>
</dbReference>
<dbReference type="SUPFAM" id="SSF56112">
    <property type="entry name" value="Protein kinase-like (PK-like)"/>
    <property type="match status" value="1"/>
</dbReference>
<feature type="region of interest" description="Disordered" evidence="3">
    <location>
        <begin position="1257"/>
        <end position="1295"/>
    </location>
</feature>
<reference evidence="6 7" key="2">
    <citation type="journal article" date="2014" name="J. Gen. Appl. Microbiol.">
        <title>The early diverging ascomycetous budding yeast Saitoella complicata has three histone deacetylases belonging to the Clr6, Hos2, and Rpd3 lineages.</title>
        <authorList>
            <person name="Nishida H."/>
            <person name="Matsumoto T."/>
            <person name="Kondo S."/>
            <person name="Hamamoto M."/>
            <person name="Yoshikawa H."/>
        </authorList>
    </citation>
    <scope>NUCLEOTIDE SEQUENCE [LARGE SCALE GENOMIC DNA]</scope>
    <source>
        <strain evidence="6 7">NRRL Y-17804</strain>
    </source>
</reference>
<keyword evidence="4" id="KW-0732">Signal</keyword>
<evidence type="ECO:0000256" key="3">
    <source>
        <dbReference type="SAM" id="MobiDB-lite"/>
    </source>
</evidence>
<keyword evidence="7" id="KW-1185">Reference proteome</keyword>
<feature type="compositionally biased region" description="Polar residues" evidence="3">
    <location>
        <begin position="923"/>
        <end position="944"/>
    </location>
</feature>
<reference evidence="6 7" key="3">
    <citation type="journal article" date="2015" name="Genome Announc.">
        <title>Draft Genome Sequence of the Archiascomycetous Yeast Saitoella complicata.</title>
        <authorList>
            <person name="Yamauchi K."/>
            <person name="Kondo S."/>
            <person name="Hamamoto M."/>
            <person name="Takahashi Y."/>
            <person name="Ogura Y."/>
            <person name="Hayashi T."/>
            <person name="Nishida H."/>
        </authorList>
    </citation>
    <scope>NUCLEOTIDE SEQUENCE [LARGE SCALE GENOMIC DNA]</scope>
    <source>
        <strain evidence="6 7">NRRL Y-17804</strain>
    </source>
</reference>
<feature type="region of interest" description="Disordered" evidence="3">
    <location>
        <begin position="434"/>
        <end position="476"/>
    </location>
</feature>
<sequence length="1378" mass="148946">MPHTTRVQLQAKYTSSMSLAIVLFLVILLNQCACKGNAEQTVFSPDLIARHVEYSDIVNHHDSAVLKTESDYEGETLAFVTPWNAHGYDMVKQHHFTYVSPVWFNIRALPDGSFTIEGEHDVDKPWMEEVGTQIVPRFTHAGWDRAVLERVVREESVADIMAQNIVDVVMKHGFDGIVLDMPVAHYLVHLIASLSSKLHAASKILIVVLAPSPPPIPLPGDVADRYVLMTYDYSTLEPGPNAPISWVEDELERLDPEVRSRTLVGLNMYGRRWNLDASSGTTVAGEPVLGRDVVKWLEEAKPEIEWDKESAEHWFYVPGVGEVWYPSLKSLKVRSEVSVEEGCAGVSILLLPALLRPCLPVQYVSRAASVNFSKSGRLRNFTSGNQRTSKFGDHSNGMNANRTEQEQTIQDHDNDTRYLTAQLTLGLTRLYSRVGSRGMPHTPGDRPSAKRQCVEGPSTATEDVLMSPPTSRASPYTSTTLLANRYQVTGTAGQGAWSHTLLAIDTYSPSHPTVAIKVMNPGLERAGAQELRVLREIHGVTLPYGVEKPVVKAFGGFVAERGRYCLVLEALGEAGMRAPGCTCGSGGGQGVEHESVECPSVHAFVRKVAVQLLQELVLLHEGCGMIHADIKPENVLRVRDSSPTSAKLKLIDFGNAIRIADIPDYYGDYEVQSAQWRAPEVLLGVPFGPKVDCFSVGVILAELLLSASNEQVEALFPPASSRGQLVRAYTSMIGALPKRFSEGMYWKPEYANIGSHTLRAMLTRCKDTQLVDFICGLMEVDPDKRFSARQALGHPWIVGPLLGVWSIVGVEPQVPVQGVSGDKSHENAATEYRRVEAPASVYSESARNSTTAVARSEDVVSAVVAEASTLATHLALQSSHEERIASSGSMAAGHMPPAETRLITPLSVDSPHTGGMAGIRDNCTGTTNTAESRPVESTGSTTEQVDGVSTRPSVPTGAQEPPTLMESSASREAVLAETIPEGSVVSIAPVAAKDTADSGARSVPAAKPLAKPRGRPRKSIQQPPVIPAVFQSREADATASIPEGSTLSITPGGKKAAEPGAPLVSAEKPQVKPRGRPRKSIEGKGKTTASASLHEHRSKALVEGNDLNAVSVDHQAKPRGRPRKSIQDDIKKIPSTSLDKPVSRTAVGDPDGKAKSSTTKRPAKEKNLDGDASSGQQAKMLDISNDEGPVDGHSHEHPLALFASPQVVQNDDKSVGATEVNAVRKPIASSTSAVPLTLERALDEDFLAALENPSFKAPRKRKSLPLSRSLAKSTPAAKDEYATPTTSSHKKVRFSSDTKLKSPLYPKSTMANDHFDELISYEAHSRKGRGEAGKAEVICDDVILIASMSPAKKAQYEEEADEEVSLVLEEDDDDVVLI</sequence>
<dbReference type="Gene3D" id="3.20.20.80">
    <property type="entry name" value="Glycosidases"/>
    <property type="match status" value="1"/>
</dbReference>
<dbReference type="Pfam" id="PF00704">
    <property type="entry name" value="Glyco_hydro_18"/>
    <property type="match status" value="1"/>
</dbReference>
<dbReference type="Pfam" id="PF02178">
    <property type="entry name" value="AT_hook"/>
    <property type="match status" value="3"/>
</dbReference>
<dbReference type="Proteomes" id="UP000033140">
    <property type="component" value="Unassembled WGS sequence"/>
</dbReference>
<gene>
    <name evidence="6" type="ORF">G7K_4065-t1</name>
</gene>
<dbReference type="InterPro" id="IPR017956">
    <property type="entry name" value="AT_hook_DNA-bd_motif"/>
</dbReference>
<dbReference type="InterPro" id="IPR029070">
    <property type="entry name" value="Chitinase_insertion_sf"/>
</dbReference>
<dbReference type="PROSITE" id="PS50011">
    <property type="entry name" value="PROTEIN_KINASE_DOM"/>
    <property type="match status" value="1"/>
</dbReference>
<feature type="chain" id="PRO_5002430674" description="Chitinase domain-containing protein 1" evidence="4">
    <location>
        <begin position="35"/>
        <end position="1378"/>
    </location>
</feature>
<dbReference type="InterPro" id="IPR000719">
    <property type="entry name" value="Prot_kinase_dom"/>
</dbReference>
<dbReference type="STRING" id="698492.A0A0E9NJB0"/>
<dbReference type="InterPro" id="IPR011009">
    <property type="entry name" value="Kinase-like_dom_sf"/>
</dbReference>
<feature type="region of interest" description="Disordered" evidence="3">
    <location>
        <begin position="993"/>
        <end position="1024"/>
    </location>
</feature>
<dbReference type="GO" id="GO:0008061">
    <property type="term" value="F:chitin binding"/>
    <property type="evidence" value="ECO:0007669"/>
    <property type="project" value="InterPro"/>
</dbReference>
<dbReference type="GO" id="GO:0004672">
    <property type="term" value="F:protein kinase activity"/>
    <property type="evidence" value="ECO:0007669"/>
    <property type="project" value="InterPro"/>
</dbReference>
<dbReference type="SUPFAM" id="SSF51445">
    <property type="entry name" value="(Trans)glycosidases"/>
    <property type="match status" value="1"/>
</dbReference>
<comment type="similarity">
    <text evidence="1">Belongs to the glycosyl hydrolase 18 family.</text>
</comment>
<feature type="region of interest" description="Disordered" evidence="3">
    <location>
        <begin position="1037"/>
        <end position="1193"/>
    </location>
</feature>
<dbReference type="Gene3D" id="3.10.50.10">
    <property type="match status" value="1"/>
</dbReference>
<dbReference type="PANTHER" id="PTHR46066">
    <property type="entry name" value="CHITINASE DOMAIN-CONTAINING PROTEIN 1 FAMILY MEMBER"/>
    <property type="match status" value="1"/>
</dbReference>
<dbReference type="PANTHER" id="PTHR46066:SF2">
    <property type="entry name" value="CHITINASE DOMAIN-CONTAINING PROTEIN 1"/>
    <property type="match status" value="1"/>
</dbReference>
<evidence type="ECO:0000313" key="7">
    <source>
        <dbReference type="Proteomes" id="UP000033140"/>
    </source>
</evidence>
<dbReference type="GO" id="GO:0005524">
    <property type="term" value="F:ATP binding"/>
    <property type="evidence" value="ECO:0007669"/>
    <property type="project" value="InterPro"/>
</dbReference>
<dbReference type="GO" id="GO:0005975">
    <property type="term" value="P:carbohydrate metabolic process"/>
    <property type="evidence" value="ECO:0007669"/>
    <property type="project" value="InterPro"/>
</dbReference>
<organism evidence="6 7">
    <name type="scientific">Saitoella complicata (strain BCRC 22490 / CBS 7301 / JCM 7358 / NBRC 10748 / NRRL Y-17804)</name>
    <dbReference type="NCBI Taxonomy" id="698492"/>
    <lineage>
        <taxon>Eukaryota</taxon>
        <taxon>Fungi</taxon>
        <taxon>Dikarya</taxon>
        <taxon>Ascomycota</taxon>
        <taxon>Taphrinomycotina</taxon>
        <taxon>Taphrinomycotina incertae sedis</taxon>
        <taxon>Saitoella</taxon>
    </lineage>
</organism>
<evidence type="ECO:0000256" key="4">
    <source>
        <dbReference type="SAM" id="SignalP"/>
    </source>
</evidence>
<dbReference type="Gene3D" id="1.10.510.10">
    <property type="entry name" value="Transferase(Phosphotransferase) domain 1"/>
    <property type="match status" value="1"/>
</dbReference>
<proteinExistence type="inferred from homology"/>
<evidence type="ECO:0000313" key="6">
    <source>
        <dbReference type="EMBL" id="GAO49929.1"/>
    </source>
</evidence>
<name>A0A0E9NJB0_SAICN</name>